<dbReference type="EMBL" id="BK016023">
    <property type="protein sequence ID" value="DAF90260.1"/>
    <property type="molecule type" value="Genomic_DNA"/>
</dbReference>
<protein>
    <submittedName>
        <fullName evidence="1">Uncharacterized protein</fullName>
    </submittedName>
</protein>
<organism evidence="1">
    <name type="scientific">Myoviridae sp. ct3Oc10</name>
    <dbReference type="NCBI Taxonomy" id="2825025"/>
    <lineage>
        <taxon>Viruses</taxon>
        <taxon>Duplodnaviria</taxon>
        <taxon>Heunggongvirae</taxon>
        <taxon>Uroviricota</taxon>
        <taxon>Caudoviricetes</taxon>
    </lineage>
</organism>
<accession>A0A8S5U737</accession>
<evidence type="ECO:0000313" key="1">
    <source>
        <dbReference type="EMBL" id="DAF90260.1"/>
    </source>
</evidence>
<proteinExistence type="predicted"/>
<sequence>MSILYPFHALHYTKVCLFGLWNINRHWFIIKTVEREIWR</sequence>
<name>A0A8S5U737_9CAUD</name>
<reference evidence="1" key="1">
    <citation type="journal article" date="2021" name="Proc. Natl. Acad. Sci. U.S.A.">
        <title>A Catalog of Tens of Thousands of Viruses from Human Metagenomes Reveals Hidden Associations with Chronic Diseases.</title>
        <authorList>
            <person name="Tisza M.J."/>
            <person name="Buck C.B."/>
        </authorList>
    </citation>
    <scope>NUCLEOTIDE SEQUENCE</scope>
    <source>
        <strain evidence="1">Ct3Oc10</strain>
    </source>
</reference>